<feature type="transmembrane region" description="Helical" evidence="1">
    <location>
        <begin position="282"/>
        <end position="300"/>
    </location>
</feature>
<feature type="transmembrane region" description="Helical" evidence="1">
    <location>
        <begin position="161"/>
        <end position="187"/>
    </location>
</feature>
<feature type="transmembrane region" description="Helical" evidence="1">
    <location>
        <begin position="49"/>
        <end position="70"/>
    </location>
</feature>
<feature type="transmembrane region" description="Helical" evidence="1">
    <location>
        <begin position="352"/>
        <end position="371"/>
    </location>
</feature>
<dbReference type="Pfam" id="PF01757">
    <property type="entry name" value="Acyl_transf_3"/>
    <property type="match status" value="1"/>
</dbReference>
<proteinExistence type="predicted"/>
<dbReference type="InterPro" id="IPR050879">
    <property type="entry name" value="Acyltransferase_3"/>
</dbReference>
<keyword evidence="1" id="KW-0472">Membrane</keyword>
<feature type="transmembrane region" description="Helical" evidence="1">
    <location>
        <begin position="312"/>
        <end position="332"/>
    </location>
</feature>
<accession>A0A423W8S6</accession>
<sequence length="398" mass="44330">MSGPPQVAIFFVVSGYAISHKPLRLAHQGRFDEVGSTLASSFFRRHPRLFMPAAVVTFVSAVVTQLGWYARQGFPGVAAPTREPPRARTLWIQLLHVAWTEVAVTDPVGQDHVQAGVGRKVLNPYDANLWTLPIEFNSSMVVFMFLAAFSRVRNRVRMGFAFALMFYFQYVFVYWALFLFLGGMFICDLHFELERRSSRDAESPMSAETMVAPIWEPAGQGFAARITSKIRGSHLPSRVPGLAFFVLALWLLSMPEMGRGAHEAAGFSTIASLVPAKFGDDLVVPLGAVLLVLVVDRATYLQVLFTNRFSQYLGKISYSLYMVHGPLLWTLGSVIAQRCVALTGGGDTTETYALGIALAAFLWWPVAIYLADLTYRCVDSKCVQFSRWAYEKLLKKEA</sequence>
<dbReference type="PANTHER" id="PTHR23028:SF134">
    <property type="entry name" value="PUTATIVE (AFU_ORTHOLOGUE AFUA_4G08520)-RELATED"/>
    <property type="match status" value="1"/>
</dbReference>
<evidence type="ECO:0000313" key="3">
    <source>
        <dbReference type="EMBL" id="ROV99749.1"/>
    </source>
</evidence>
<evidence type="ECO:0000313" key="4">
    <source>
        <dbReference type="Proteomes" id="UP000284375"/>
    </source>
</evidence>
<dbReference type="OrthoDB" id="5819582at2759"/>
<dbReference type="Proteomes" id="UP000284375">
    <property type="component" value="Unassembled WGS sequence"/>
</dbReference>
<keyword evidence="1" id="KW-1133">Transmembrane helix</keyword>
<reference evidence="3 4" key="1">
    <citation type="submission" date="2015-09" db="EMBL/GenBank/DDBJ databases">
        <title>Host preference determinants of Valsa canker pathogens revealed by comparative genomics.</title>
        <authorList>
            <person name="Yin Z."/>
            <person name="Huang L."/>
        </authorList>
    </citation>
    <scope>NUCLEOTIDE SEQUENCE [LARGE SCALE GENOMIC DNA]</scope>
    <source>
        <strain evidence="3 4">YSFL</strain>
    </source>
</reference>
<keyword evidence="4" id="KW-1185">Reference proteome</keyword>
<dbReference type="PANTHER" id="PTHR23028">
    <property type="entry name" value="ACETYLTRANSFERASE"/>
    <property type="match status" value="1"/>
</dbReference>
<dbReference type="InterPro" id="IPR002656">
    <property type="entry name" value="Acyl_transf_3_dom"/>
</dbReference>
<evidence type="ECO:0000256" key="1">
    <source>
        <dbReference type="SAM" id="Phobius"/>
    </source>
</evidence>
<feature type="transmembrane region" description="Helical" evidence="1">
    <location>
        <begin position="235"/>
        <end position="253"/>
    </location>
</feature>
<organism evidence="3 4">
    <name type="scientific">Cytospora chrysosperma</name>
    <name type="common">Cytospora canker fungus</name>
    <name type="synonym">Sphaeria chrysosperma</name>
    <dbReference type="NCBI Taxonomy" id="252740"/>
    <lineage>
        <taxon>Eukaryota</taxon>
        <taxon>Fungi</taxon>
        <taxon>Dikarya</taxon>
        <taxon>Ascomycota</taxon>
        <taxon>Pezizomycotina</taxon>
        <taxon>Sordariomycetes</taxon>
        <taxon>Sordariomycetidae</taxon>
        <taxon>Diaporthales</taxon>
        <taxon>Cytosporaceae</taxon>
        <taxon>Cytospora</taxon>
    </lineage>
</organism>
<dbReference type="STRING" id="252740.A0A423W8S6"/>
<dbReference type="EMBL" id="LJZO01000010">
    <property type="protein sequence ID" value="ROV99749.1"/>
    <property type="molecule type" value="Genomic_DNA"/>
</dbReference>
<gene>
    <name evidence="3" type="ORF">VSDG_03154</name>
</gene>
<dbReference type="GO" id="GO:0016747">
    <property type="term" value="F:acyltransferase activity, transferring groups other than amino-acyl groups"/>
    <property type="evidence" value="ECO:0007669"/>
    <property type="project" value="InterPro"/>
</dbReference>
<feature type="transmembrane region" description="Helical" evidence="1">
    <location>
        <begin position="129"/>
        <end position="149"/>
    </location>
</feature>
<protein>
    <recommendedName>
        <fullName evidence="2">Acyltransferase 3 domain-containing protein</fullName>
    </recommendedName>
</protein>
<keyword evidence="1" id="KW-0812">Transmembrane</keyword>
<name>A0A423W8S6_CYTCH</name>
<comment type="caution">
    <text evidence="3">The sequence shown here is derived from an EMBL/GenBank/DDBJ whole genome shotgun (WGS) entry which is preliminary data.</text>
</comment>
<feature type="domain" description="Acyltransferase 3" evidence="2">
    <location>
        <begin position="7"/>
        <end position="368"/>
    </location>
</feature>
<evidence type="ECO:0000259" key="2">
    <source>
        <dbReference type="Pfam" id="PF01757"/>
    </source>
</evidence>
<dbReference type="AlphaFoldDB" id="A0A423W8S6"/>